<organism evidence="7 8">
    <name type="scientific">Sphingobacterium anhuiense</name>
    <dbReference type="NCBI Taxonomy" id="493780"/>
    <lineage>
        <taxon>Bacteria</taxon>
        <taxon>Pseudomonadati</taxon>
        <taxon>Bacteroidota</taxon>
        <taxon>Sphingobacteriia</taxon>
        <taxon>Sphingobacteriales</taxon>
        <taxon>Sphingobacteriaceae</taxon>
        <taxon>Sphingobacterium</taxon>
    </lineage>
</organism>
<feature type="domain" description="Radical SAM core" evidence="6">
    <location>
        <begin position="91"/>
        <end position="324"/>
    </location>
</feature>
<dbReference type="Gene3D" id="3.20.20.70">
    <property type="entry name" value="Aldolase class I"/>
    <property type="match status" value="1"/>
</dbReference>
<evidence type="ECO:0000313" key="7">
    <source>
        <dbReference type="EMBL" id="MFD2904470.1"/>
    </source>
</evidence>
<evidence type="ECO:0000259" key="6">
    <source>
        <dbReference type="PROSITE" id="PS51918"/>
    </source>
</evidence>
<dbReference type="SFLD" id="SFLDG01386">
    <property type="entry name" value="main_SPASM_domain-containing"/>
    <property type="match status" value="1"/>
</dbReference>
<evidence type="ECO:0000313" key="8">
    <source>
        <dbReference type="Proteomes" id="UP001597509"/>
    </source>
</evidence>
<protein>
    <submittedName>
        <fullName evidence="7">Radical SAM protein</fullName>
    </submittedName>
</protein>
<evidence type="ECO:0000256" key="5">
    <source>
        <dbReference type="ARBA" id="ARBA00023014"/>
    </source>
</evidence>
<keyword evidence="2" id="KW-0949">S-adenosyl-L-methionine</keyword>
<dbReference type="NCBIfam" id="TIGR04085">
    <property type="entry name" value="rSAM_more_4Fe4S"/>
    <property type="match status" value="1"/>
</dbReference>
<dbReference type="EMBL" id="JBHUPE010000004">
    <property type="protein sequence ID" value="MFD2904470.1"/>
    <property type="molecule type" value="Genomic_DNA"/>
</dbReference>
<dbReference type="SFLD" id="SFLDG01067">
    <property type="entry name" value="SPASM/twitch_domain_containing"/>
    <property type="match status" value="1"/>
</dbReference>
<proteinExistence type="predicted"/>
<dbReference type="PANTHER" id="PTHR43273">
    <property type="entry name" value="ANAEROBIC SULFATASE-MATURATING ENZYME HOMOLOG ASLB-RELATED"/>
    <property type="match status" value="1"/>
</dbReference>
<dbReference type="InterPro" id="IPR007197">
    <property type="entry name" value="rSAM"/>
</dbReference>
<dbReference type="SUPFAM" id="SSF102114">
    <property type="entry name" value="Radical SAM enzymes"/>
    <property type="match status" value="1"/>
</dbReference>
<dbReference type="SFLD" id="SFLDS00029">
    <property type="entry name" value="Radical_SAM"/>
    <property type="match status" value="1"/>
</dbReference>
<comment type="caution">
    <text evidence="7">The sequence shown here is derived from an EMBL/GenBank/DDBJ whole genome shotgun (WGS) entry which is preliminary data.</text>
</comment>
<gene>
    <name evidence="7" type="ORF">ACFS6I_11075</name>
</gene>
<dbReference type="PANTHER" id="PTHR43273:SF8">
    <property type="entry name" value="RADICAL SAM DOMAIN PROTEIN"/>
    <property type="match status" value="1"/>
</dbReference>
<keyword evidence="4" id="KW-0408">Iron</keyword>
<dbReference type="CDD" id="cd01335">
    <property type="entry name" value="Radical_SAM"/>
    <property type="match status" value="1"/>
</dbReference>
<keyword evidence="8" id="KW-1185">Reference proteome</keyword>
<sequence length="452" mass="50500">MRTDIDQQSYAERLARQVLLDSQPQHTDYNLITSGRIPLLFETNGSRLLRLHPNMRLSLLQLQQLGDQSLIDAVLLPYREQAPSYIDDAPVQDPRTFALSLAIAQKCNLGCSYCYASQGEFGEAAKSMDILTAMKAIDFLLEDKQPGEPIQISFMGGEPLMNRAGIRTTTAYASEMALAKNVQVNFSITTNGTLIRPEDIAFFENYRFAVTISLDGSKEEHDLLRPLKNGKGSFDMILKNIMPLLRSQMQMQVSARITVTPQNMHISDTLQKFIDMGFHSVGLSPLLHANDQHNELNDHGLKDLLSEMIACGLAFEKAILAGKPYPFLNMMNAYKEIEKNTHKPYPCGAGAGYLGVSATGDLAACHRFVNDDKGAMGTLEKGIDTVAQNNWLQERHVHQQEPCKSCWARYLCGGGCHHEILGNGRKACDFIRGWLTFCLQSYDRIRHLLPTN</sequence>
<dbReference type="InterPro" id="IPR058240">
    <property type="entry name" value="rSAM_sf"/>
</dbReference>
<reference evidence="8" key="1">
    <citation type="journal article" date="2019" name="Int. J. Syst. Evol. Microbiol.">
        <title>The Global Catalogue of Microorganisms (GCM) 10K type strain sequencing project: providing services to taxonomists for standard genome sequencing and annotation.</title>
        <authorList>
            <consortium name="The Broad Institute Genomics Platform"/>
            <consortium name="The Broad Institute Genome Sequencing Center for Infectious Disease"/>
            <person name="Wu L."/>
            <person name="Ma J."/>
        </authorList>
    </citation>
    <scope>NUCLEOTIDE SEQUENCE [LARGE SCALE GENOMIC DNA]</scope>
    <source>
        <strain evidence="8">KCTC 22209</strain>
    </source>
</reference>
<keyword evidence="3" id="KW-0479">Metal-binding</keyword>
<dbReference type="Proteomes" id="UP001597509">
    <property type="component" value="Unassembled WGS sequence"/>
</dbReference>
<dbReference type="PROSITE" id="PS51918">
    <property type="entry name" value="RADICAL_SAM"/>
    <property type="match status" value="1"/>
</dbReference>
<comment type="cofactor">
    <cofactor evidence="1">
        <name>[4Fe-4S] cluster</name>
        <dbReference type="ChEBI" id="CHEBI:49883"/>
    </cofactor>
</comment>
<dbReference type="InterPro" id="IPR023885">
    <property type="entry name" value="4Fe4S-binding_SPASM_dom"/>
</dbReference>
<dbReference type="SFLD" id="SFLDG01384">
    <property type="entry name" value="thioether_bond_formation_requi"/>
    <property type="match status" value="1"/>
</dbReference>
<evidence type="ECO:0000256" key="2">
    <source>
        <dbReference type="ARBA" id="ARBA00022691"/>
    </source>
</evidence>
<accession>A0ABW5YVC0</accession>
<evidence type="ECO:0000256" key="3">
    <source>
        <dbReference type="ARBA" id="ARBA00022723"/>
    </source>
</evidence>
<dbReference type="Pfam" id="PF04055">
    <property type="entry name" value="Radical_SAM"/>
    <property type="match status" value="1"/>
</dbReference>
<dbReference type="RefSeq" id="WP_380920477.1">
    <property type="nucleotide sequence ID" value="NZ_JBHUPE010000004.1"/>
</dbReference>
<dbReference type="InterPro" id="IPR023867">
    <property type="entry name" value="Sulphatase_maturase_rSAM"/>
</dbReference>
<evidence type="ECO:0000256" key="4">
    <source>
        <dbReference type="ARBA" id="ARBA00023004"/>
    </source>
</evidence>
<keyword evidence="5" id="KW-0411">Iron-sulfur</keyword>
<evidence type="ECO:0000256" key="1">
    <source>
        <dbReference type="ARBA" id="ARBA00001966"/>
    </source>
</evidence>
<dbReference type="InterPro" id="IPR013785">
    <property type="entry name" value="Aldolase_TIM"/>
</dbReference>
<name>A0ABW5YVC0_9SPHI</name>